<feature type="domain" description="RRM" evidence="8">
    <location>
        <begin position="184"/>
        <end position="272"/>
    </location>
</feature>
<dbReference type="FunFam" id="3.30.70.330:FF:000105">
    <property type="entry name" value="HIV Tat-specific factor 1 homolog"/>
    <property type="match status" value="1"/>
</dbReference>
<evidence type="ECO:0000313" key="9">
    <source>
        <dbReference type="EMBL" id="KAF9335531.1"/>
    </source>
</evidence>
<feature type="region of interest" description="Disordered" evidence="7">
    <location>
        <begin position="1"/>
        <end position="43"/>
    </location>
</feature>
<feature type="region of interest" description="Disordered" evidence="7">
    <location>
        <begin position="450"/>
        <end position="481"/>
    </location>
</feature>
<keyword evidence="2" id="KW-0507">mRNA processing</keyword>
<evidence type="ECO:0000256" key="7">
    <source>
        <dbReference type="SAM" id="MobiDB-lite"/>
    </source>
</evidence>
<accession>A0A9P5SSH9</accession>
<dbReference type="PANTHER" id="PTHR15608:SF0">
    <property type="entry name" value="HIV TAT-SPECIFIC FACTOR 1"/>
    <property type="match status" value="1"/>
</dbReference>
<feature type="region of interest" description="Disordered" evidence="7">
    <location>
        <begin position="102"/>
        <end position="135"/>
    </location>
</feature>
<dbReference type="AlphaFoldDB" id="A0A9P5SSH9"/>
<keyword evidence="10" id="KW-1185">Reference proteome</keyword>
<feature type="compositionally biased region" description="Low complexity" evidence="7">
    <location>
        <begin position="279"/>
        <end position="290"/>
    </location>
</feature>
<dbReference type="CDD" id="cd12281">
    <property type="entry name" value="RRM1_TatSF1_like"/>
    <property type="match status" value="1"/>
</dbReference>
<protein>
    <recommendedName>
        <fullName evidence="8">RRM domain-containing protein</fullName>
    </recommendedName>
</protein>
<dbReference type="GO" id="GO:0005686">
    <property type="term" value="C:U2 snRNP"/>
    <property type="evidence" value="ECO:0007669"/>
    <property type="project" value="TreeGrafter"/>
</dbReference>
<dbReference type="Proteomes" id="UP000696485">
    <property type="component" value="Unassembled WGS sequence"/>
</dbReference>
<feature type="compositionally biased region" description="Basic residues" evidence="7">
    <location>
        <begin position="168"/>
        <end position="181"/>
    </location>
</feature>
<sequence>MSDYDPEYEYDPNGDTGSGAAVPATGAAEVAGAPAHTSAMPSEPQYIEETGRWTFTDAEGVSFEYDENLKAWFPMYNEQLLQAQQSAYGETIPDSLESVYAENARRQKRKKHEVEYTGSGHASPSSAHPDGDVHDETMTSAERAYEEAGLEMIPGRGEGSKNNNNNNKRAKGNNHKERKPKPISSVFVTGLPLDTDIEEMGEFFKKGGVFMEDDGGNPRIKLYTNQEGRRTGEGLVTYLRPESVALAIDLLDDTEYRPSVEKGRVRVQQAQFKEKEKPASAAGTAGSSASGNGGMSEERKKKVQKKYQKLEKKLDWFEDDENLVKADKWNKVCILKHMFTIAELEADPTLLLDLKEDIREECEKVGEVTNVIIYDQHPEGVVSVRFKDKESALLCVKLMNGRFFAGQRVEAGIYDGHTKYENTKSKEQIEEEEKQRLDRYAKWLESEEEREKAAKKQQEITTAGQKDEDDEQTIAADAPTP</sequence>
<evidence type="ECO:0000256" key="2">
    <source>
        <dbReference type="ARBA" id="ARBA00022664"/>
    </source>
</evidence>
<dbReference type="Pfam" id="PF00076">
    <property type="entry name" value="RRM_1"/>
    <property type="match status" value="1"/>
</dbReference>
<dbReference type="GO" id="GO:0003723">
    <property type="term" value="F:RNA binding"/>
    <property type="evidence" value="ECO:0007669"/>
    <property type="project" value="UniProtKB-UniRule"/>
</dbReference>
<feature type="compositionally biased region" description="Acidic residues" evidence="7">
    <location>
        <begin position="1"/>
        <end position="12"/>
    </location>
</feature>
<keyword evidence="5" id="KW-0508">mRNA splicing</keyword>
<dbReference type="Gene3D" id="3.30.70.330">
    <property type="match status" value="2"/>
</dbReference>
<dbReference type="InterPro" id="IPR000504">
    <property type="entry name" value="RRM_dom"/>
</dbReference>
<reference evidence="9" key="1">
    <citation type="journal article" date="2020" name="Fungal Divers.">
        <title>Resolving the Mortierellaceae phylogeny through synthesis of multi-gene phylogenetics and phylogenomics.</title>
        <authorList>
            <person name="Vandepol N."/>
            <person name="Liber J."/>
            <person name="Desiro A."/>
            <person name="Na H."/>
            <person name="Kennedy M."/>
            <person name="Barry K."/>
            <person name="Grigoriev I.V."/>
            <person name="Miller A.N."/>
            <person name="O'Donnell K."/>
            <person name="Stajich J.E."/>
            <person name="Bonito G."/>
        </authorList>
    </citation>
    <scope>NUCLEOTIDE SEQUENCE</scope>
    <source>
        <strain evidence="9">NVP1</strain>
    </source>
</reference>
<feature type="region of interest" description="Disordered" evidence="7">
    <location>
        <begin position="151"/>
        <end position="181"/>
    </location>
</feature>
<dbReference type="GO" id="GO:0000398">
    <property type="term" value="P:mRNA splicing, via spliceosome"/>
    <property type="evidence" value="ECO:0007669"/>
    <property type="project" value="InterPro"/>
</dbReference>
<dbReference type="CDD" id="cd12282">
    <property type="entry name" value="RRM2_TatSF1_like"/>
    <property type="match status" value="1"/>
</dbReference>
<evidence type="ECO:0000313" key="10">
    <source>
        <dbReference type="Proteomes" id="UP000696485"/>
    </source>
</evidence>
<dbReference type="SMART" id="SM00360">
    <property type="entry name" value="RRM"/>
    <property type="match status" value="2"/>
</dbReference>
<dbReference type="EMBL" id="JAAAUY010000096">
    <property type="protein sequence ID" value="KAF9335531.1"/>
    <property type="molecule type" value="Genomic_DNA"/>
</dbReference>
<dbReference type="SUPFAM" id="SSF54928">
    <property type="entry name" value="RNA-binding domain, RBD"/>
    <property type="match status" value="2"/>
</dbReference>
<dbReference type="PROSITE" id="PS50102">
    <property type="entry name" value="RRM"/>
    <property type="match status" value="1"/>
</dbReference>
<comment type="similarity">
    <text evidence="1">Belongs to the HTATSF1 family.</text>
</comment>
<evidence type="ECO:0000259" key="8">
    <source>
        <dbReference type="PROSITE" id="PS50102"/>
    </source>
</evidence>
<feature type="compositionally biased region" description="Low complexity" evidence="7">
    <location>
        <begin position="18"/>
        <end position="35"/>
    </location>
</feature>
<dbReference type="InterPro" id="IPR034392">
    <property type="entry name" value="TatSF1-like_RRM1"/>
</dbReference>
<comment type="caution">
    <text evidence="9">The sequence shown here is derived from an EMBL/GenBank/DDBJ whole genome shotgun (WGS) entry which is preliminary data.</text>
</comment>
<evidence type="ECO:0000256" key="3">
    <source>
        <dbReference type="ARBA" id="ARBA00022737"/>
    </source>
</evidence>
<gene>
    <name evidence="9" type="ORF">BG006_011302</name>
</gene>
<dbReference type="InterPro" id="IPR034393">
    <property type="entry name" value="TatSF1-like"/>
</dbReference>
<proteinExistence type="inferred from homology"/>
<name>A0A9P5SSH9_9FUNG</name>
<dbReference type="InterPro" id="IPR035979">
    <property type="entry name" value="RBD_domain_sf"/>
</dbReference>
<dbReference type="PANTHER" id="PTHR15608">
    <property type="entry name" value="SPLICING FACTOR U2AF-ASSOCIATED PROTEIN 2"/>
    <property type="match status" value="1"/>
</dbReference>
<evidence type="ECO:0000256" key="6">
    <source>
        <dbReference type="PROSITE-ProRule" id="PRU00176"/>
    </source>
</evidence>
<keyword evidence="3" id="KW-0677">Repeat</keyword>
<feature type="region of interest" description="Disordered" evidence="7">
    <location>
        <begin position="269"/>
        <end position="302"/>
    </location>
</feature>
<evidence type="ECO:0000256" key="5">
    <source>
        <dbReference type="ARBA" id="ARBA00023187"/>
    </source>
</evidence>
<dbReference type="GO" id="GO:0005684">
    <property type="term" value="C:U2-type spliceosomal complex"/>
    <property type="evidence" value="ECO:0007669"/>
    <property type="project" value="TreeGrafter"/>
</dbReference>
<organism evidence="9 10">
    <name type="scientific">Podila minutissima</name>
    <dbReference type="NCBI Taxonomy" id="64525"/>
    <lineage>
        <taxon>Eukaryota</taxon>
        <taxon>Fungi</taxon>
        <taxon>Fungi incertae sedis</taxon>
        <taxon>Mucoromycota</taxon>
        <taxon>Mortierellomycotina</taxon>
        <taxon>Mortierellomycetes</taxon>
        <taxon>Mortierellales</taxon>
        <taxon>Mortierellaceae</taxon>
        <taxon>Podila</taxon>
    </lineage>
</organism>
<dbReference type="InterPro" id="IPR012677">
    <property type="entry name" value="Nucleotide-bd_a/b_plait_sf"/>
</dbReference>
<evidence type="ECO:0000256" key="4">
    <source>
        <dbReference type="ARBA" id="ARBA00022884"/>
    </source>
</evidence>
<evidence type="ECO:0000256" key="1">
    <source>
        <dbReference type="ARBA" id="ARBA00007747"/>
    </source>
</evidence>
<keyword evidence="4 6" id="KW-0694">RNA-binding</keyword>